<dbReference type="Pfam" id="PF11137">
    <property type="entry name" value="DUF2909"/>
    <property type="match status" value="1"/>
</dbReference>
<comment type="caution">
    <text evidence="2">The sequence shown here is derived from an EMBL/GenBank/DDBJ whole genome shotgun (WGS) entry which is preliminary data.</text>
</comment>
<evidence type="ECO:0000313" key="3">
    <source>
        <dbReference type="Proteomes" id="UP000294914"/>
    </source>
</evidence>
<feature type="transmembrane region" description="Helical" evidence="1">
    <location>
        <begin position="6"/>
        <end position="26"/>
    </location>
</feature>
<protein>
    <submittedName>
        <fullName evidence="2">DUF2909 family protein</fullName>
    </submittedName>
</protein>
<dbReference type="Proteomes" id="UP000294914">
    <property type="component" value="Unassembled WGS sequence"/>
</dbReference>
<dbReference type="InterPro" id="IPR021313">
    <property type="entry name" value="DUF2909"/>
</dbReference>
<keyword evidence="1" id="KW-1133">Transmembrane helix</keyword>
<sequence length="68" mass="7340">MLFKAIIVTVLVLILLSLATALFSMLRGNQDSTRTVKALTVRIALSIGLLIFIMIGYSLGLISPHALI</sequence>
<dbReference type="EMBL" id="SOQX01000001">
    <property type="protein sequence ID" value="TDY04090.1"/>
    <property type="molecule type" value="Genomic_DNA"/>
</dbReference>
<reference evidence="2 3" key="1">
    <citation type="submission" date="2019-03" db="EMBL/GenBank/DDBJ databases">
        <title>Genomic Encyclopedia of Type Strains, Phase IV (KMG-IV): sequencing the most valuable type-strain genomes for metagenomic binning, comparative biology and taxonomic classification.</title>
        <authorList>
            <person name="Goeker M."/>
        </authorList>
    </citation>
    <scope>NUCLEOTIDE SEQUENCE [LARGE SCALE GENOMIC DNA]</scope>
    <source>
        <strain evidence="2 3">DSM 16326</strain>
    </source>
</reference>
<proteinExistence type="predicted"/>
<evidence type="ECO:0000313" key="2">
    <source>
        <dbReference type="EMBL" id="TDY04090.1"/>
    </source>
</evidence>
<dbReference type="NCBIfam" id="NF033233">
    <property type="entry name" value="twin_helix"/>
    <property type="match status" value="1"/>
</dbReference>
<organism evidence="2 3">
    <name type="scientific">Thiohalophilus thiocyanatoxydans</name>
    <dbReference type="NCBI Taxonomy" id="381308"/>
    <lineage>
        <taxon>Bacteria</taxon>
        <taxon>Pseudomonadati</taxon>
        <taxon>Pseudomonadota</taxon>
        <taxon>Gammaproteobacteria</taxon>
        <taxon>Thiohalomonadales</taxon>
        <taxon>Thiohalophilaceae</taxon>
        <taxon>Thiohalophilus</taxon>
    </lineage>
</organism>
<feature type="transmembrane region" description="Helical" evidence="1">
    <location>
        <begin position="38"/>
        <end position="62"/>
    </location>
</feature>
<dbReference type="AlphaFoldDB" id="A0A4R8IX43"/>
<keyword evidence="1" id="KW-0812">Transmembrane</keyword>
<name>A0A4R8IX43_9GAMM</name>
<dbReference type="RefSeq" id="WP_134080693.1">
    <property type="nucleotide sequence ID" value="NZ_SOQX01000001.1"/>
</dbReference>
<keyword evidence="3" id="KW-1185">Reference proteome</keyword>
<accession>A0A4R8IX43</accession>
<keyword evidence="1" id="KW-0472">Membrane</keyword>
<evidence type="ECO:0000256" key="1">
    <source>
        <dbReference type="SAM" id="Phobius"/>
    </source>
</evidence>
<dbReference type="OrthoDB" id="7066027at2"/>
<gene>
    <name evidence="2" type="ORF">EDC23_0462</name>
</gene>